<evidence type="ECO:0000313" key="1">
    <source>
        <dbReference type="EMBL" id="MPC32652.1"/>
    </source>
</evidence>
<proteinExistence type="predicted"/>
<dbReference type="Proteomes" id="UP000324222">
    <property type="component" value="Unassembled WGS sequence"/>
</dbReference>
<keyword evidence="2" id="KW-1185">Reference proteome</keyword>
<dbReference type="AlphaFoldDB" id="A0A5B7EEV6"/>
<dbReference type="EMBL" id="VSRR010002667">
    <property type="protein sequence ID" value="MPC32652.1"/>
    <property type="molecule type" value="Genomic_DNA"/>
</dbReference>
<name>A0A5B7EEV6_PORTR</name>
<accession>A0A5B7EEV6</accession>
<gene>
    <name evidence="1" type="ORF">E2C01_025974</name>
</gene>
<comment type="caution">
    <text evidence="1">The sequence shown here is derived from an EMBL/GenBank/DDBJ whole genome shotgun (WGS) entry which is preliminary data.</text>
</comment>
<evidence type="ECO:0000313" key="2">
    <source>
        <dbReference type="Proteomes" id="UP000324222"/>
    </source>
</evidence>
<reference evidence="1 2" key="1">
    <citation type="submission" date="2019-05" db="EMBL/GenBank/DDBJ databases">
        <title>Another draft genome of Portunus trituberculatus and its Hox gene families provides insights of decapod evolution.</title>
        <authorList>
            <person name="Jeong J.-H."/>
            <person name="Song I."/>
            <person name="Kim S."/>
            <person name="Choi T."/>
            <person name="Kim D."/>
            <person name="Ryu S."/>
            <person name="Kim W."/>
        </authorList>
    </citation>
    <scope>NUCLEOTIDE SEQUENCE [LARGE SCALE GENOMIC DNA]</scope>
    <source>
        <tissue evidence="1">Muscle</tissue>
    </source>
</reference>
<sequence>MQLSVVMVSLRVPDPPHILPPLTASDTPGLVSARSVKWNQTLLELDCSSVAFGKKLVRQQIPEEHKNTNIYSLIATL</sequence>
<protein>
    <submittedName>
        <fullName evidence="1">Uncharacterized protein</fullName>
    </submittedName>
</protein>
<organism evidence="1 2">
    <name type="scientific">Portunus trituberculatus</name>
    <name type="common">Swimming crab</name>
    <name type="synonym">Neptunus trituberculatus</name>
    <dbReference type="NCBI Taxonomy" id="210409"/>
    <lineage>
        <taxon>Eukaryota</taxon>
        <taxon>Metazoa</taxon>
        <taxon>Ecdysozoa</taxon>
        <taxon>Arthropoda</taxon>
        <taxon>Crustacea</taxon>
        <taxon>Multicrustacea</taxon>
        <taxon>Malacostraca</taxon>
        <taxon>Eumalacostraca</taxon>
        <taxon>Eucarida</taxon>
        <taxon>Decapoda</taxon>
        <taxon>Pleocyemata</taxon>
        <taxon>Brachyura</taxon>
        <taxon>Eubrachyura</taxon>
        <taxon>Portunoidea</taxon>
        <taxon>Portunidae</taxon>
        <taxon>Portuninae</taxon>
        <taxon>Portunus</taxon>
    </lineage>
</organism>